<dbReference type="SMART" id="SM00965">
    <property type="entry name" value="STN"/>
    <property type="match status" value="1"/>
</dbReference>
<dbReference type="NCBIfam" id="TIGR04056">
    <property type="entry name" value="OMP_RagA_SusC"/>
    <property type="match status" value="1"/>
</dbReference>
<dbReference type="RefSeq" id="WP_008156026.1">
    <property type="nucleotide sequence ID" value="NZ_JH976466.1"/>
</dbReference>
<comment type="subcellular location">
    <subcellularLocation>
        <location evidence="1 7">Cell outer membrane</location>
        <topology evidence="1 7">Multi-pass membrane protein</topology>
    </subcellularLocation>
</comment>
<accession>K5ZJ76</accession>
<dbReference type="Gene3D" id="2.60.40.1120">
    <property type="entry name" value="Carboxypeptidase-like, regulatory domain"/>
    <property type="match status" value="1"/>
</dbReference>
<dbReference type="InterPro" id="IPR037066">
    <property type="entry name" value="Plug_dom_sf"/>
</dbReference>
<keyword evidence="4 7" id="KW-0812">Transmembrane</keyword>
<dbReference type="eggNOG" id="COG1629">
    <property type="taxonomic scope" value="Bacteria"/>
</dbReference>
<dbReference type="HOGENOM" id="CLU_004317_1_1_10"/>
<dbReference type="Pfam" id="PF13715">
    <property type="entry name" value="CarbopepD_reg_2"/>
    <property type="match status" value="1"/>
</dbReference>
<dbReference type="AlphaFoldDB" id="K5ZJ76"/>
<dbReference type="GO" id="GO:0009279">
    <property type="term" value="C:cell outer membrane"/>
    <property type="evidence" value="ECO:0007669"/>
    <property type="project" value="UniProtKB-SubCell"/>
</dbReference>
<evidence type="ECO:0000313" key="9">
    <source>
        <dbReference type="EMBL" id="EKN11315.1"/>
    </source>
</evidence>
<keyword evidence="5 7" id="KW-0472">Membrane</keyword>
<dbReference type="InterPro" id="IPR008969">
    <property type="entry name" value="CarboxyPept-like_regulatory"/>
</dbReference>
<dbReference type="NCBIfam" id="TIGR04057">
    <property type="entry name" value="SusC_RagA_signa"/>
    <property type="match status" value="1"/>
</dbReference>
<dbReference type="PATRIC" id="fig|999419.3.peg.1611"/>
<organism evidence="9 10">
    <name type="scientific">Parabacteroides johnsonii CL02T12C29</name>
    <dbReference type="NCBI Taxonomy" id="999419"/>
    <lineage>
        <taxon>Bacteria</taxon>
        <taxon>Pseudomonadati</taxon>
        <taxon>Bacteroidota</taxon>
        <taxon>Bacteroidia</taxon>
        <taxon>Bacteroidales</taxon>
        <taxon>Tannerellaceae</taxon>
        <taxon>Parabacteroides</taxon>
    </lineage>
</organism>
<name>K5ZJ76_9BACT</name>
<evidence type="ECO:0000256" key="5">
    <source>
        <dbReference type="ARBA" id="ARBA00023136"/>
    </source>
</evidence>
<proteinExistence type="inferred from homology"/>
<sequence length="1117" mass="125367">MKKKRDDSAFLSLKTIRIMKIALMFILVGIFQVSATTYAQEHRISVSVENGNFYDVVSQIEKQSEFMFFYKSEEIDNSQKISLNVNNKLVSEILDEITKNNNLTYKIIDKHIIITKAITHPQAFRKITGIITDKNGEPIAGANIVEKGTTNGTITDIDGCFSLDVADKAVLVVSYIGYDTQNIFVTSKNSYNIQLTEDTKALEEVVVIGYGTMKKSDFTGAVASIKGDKMVEKASFVKVSEALQGMTPGLMVTRNGGSDASASSSIRIRGVTTIGDSNPLIIIDGIPASSLDVVSPNDIENISILKDAASAAIYGSRAASGVIVVTTKRAKDGHLNLSYDYSFTFEQPTRLASYTDAAGYMKLHNERTWNDNGNIPGGEYSTFSKETIDNYSQLNVQNSDKYPNTNWHDMMLKKWIYKNRHTIGISAGSKHIKTYISLNIDDTEGLYMGKDYNRFTIRANNDISINKYFSADLNLNGVYSKISEPQTSQSGQAVVPGQILAAIYPAEWSDGRIAPGKGGENPYAVLKHAGSIDSKSSLFGGKFQLNFTPFEDLKFSAAYSAELYNIKEKNFRKQLTFTNFEDPLTPQGLIMGATTTKLKETRDDRLSTTLQFLGTYNKHINKHYFQLMIGYEENTDTNEYLGATRDEYLLKNFPYLDLGNANFQFNSGSASEYANRSVFGRGVYNFDNKYLLQTNIRYDGSSRFHKNHRWGVFPSFSAGWVMSEEFFMKEIDELSYLKLRGSWGRLGNEKIGLYPYQSTIGFNSLLLYKGNSVVSAQGAGVLDYSIPDISWETSESYDIGIDVGFFNNKLMITGDYYKKTTKDMLLAIQIPSFIGMNNPQQNTGKMYTKGWELLVNWNDNIGDFRYAISAHLSDSKSIMGDLGGTEFLDSKVKFEGSEFDEWYGYKSDGLYQTQNEIDNSATLYNNLKPGDIKYVDISGPDGKPDGKISAEYDRVLLGGSLPRFLYGGNIDIGYKNFDLGLVFQGVGKQNSYIDRDWVDPYFEFPTLIVGNSWSVYNTEEQNQMVKYPRLTATNRSNNYATSDFWLFNGAYFRLKNISFSYSIKNVNCFNTKLNTLKFTASVSDLFSIDNYPDGWDPETTSNYWITRAFTLGVSVKF</sequence>
<comment type="caution">
    <text evidence="9">The sequence shown here is derived from an EMBL/GenBank/DDBJ whole genome shotgun (WGS) entry which is preliminary data.</text>
</comment>
<keyword evidence="3 7" id="KW-1134">Transmembrane beta strand</keyword>
<dbReference type="InterPro" id="IPR012910">
    <property type="entry name" value="Plug_dom"/>
</dbReference>
<dbReference type="OrthoDB" id="9768177at2"/>
<gene>
    <name evidence="9" type="ORF">HMPREF1077_01573</name>
</gene>
<dbReference type="EMBL" id="AGZP01000015">
    <property type="protein sequence ID" value="EKN11315.1"/>
    <property type="molecule type" value="Genomic_DNA"/>
</dbReference>
<dbReference type="SUPFAM" id="SSF56935">
    <property type="entry name" value="Porins"/>
    <property type="match status" value="1"/>
</dbReference>
<dbReference type="FunFam" id="2.60.40.1120:FF:000003">
    <property type="entry name" value="Outer membrane protein Omp121"/>
    <property type="match status" value="1"/>
</dbReference>
<dbReference type="Gene3D" id="2.170.130.10">
    <property type="entry name" value="TonB-dependent receptor, plug domain"/>
    <property type="match status" value="1"/>
</dbReference>
<evidence type="ECO:0000256" key="3">
    <source>
        <dbReference type="ARBA" id="ARBA00022452"/>
    </source>
</evidence>
<evidence type="ECO:0000259" key="8">
    <source>
        <dbReference type="SMART" id="SM00965"/>
    </source>
</evidence>
<evidence type="ECO:0000256" key="4">
    <source>
        <dbReference type="ARBA" id="ARBA00022692"/>
    </source>
</evidence>
<dbReference type="Pfam" id="PF07660">
    <property type="entry name" value="STN"/>
    <property type="match status" value="1"/>
</dbReference>
<dbReference type="PROSITE" id="PS52016">
    <property type="entry name" value="TONB_DEPENDENT_REC_3"/>
    <property type="match status" value="1"/>
</dbReference>
<evidence type="ECO:0000256" key="7">
    <source>
        <dbReference type="PROSITE-ProRule" id="PRU01360"/>
    </source>
</evidence>
<protein>
    <submittedName>
        <fullName evidence="9">SusC/RagA family TonB-linked outer membrane protein</fullName>
    </submittedName>
</protein>
<keyword evidence="6 7" id="KW-0998">Cell outer membrane</keyword>
<dbReference type="Pfam" id="PF07715">
    <property type="entry name" value="Plug"/>
    <property type="match status" value="1"/>
</dbReference>
<dbReference type="Proteomes" id="UP000001218">
    <property type="component" value="Unassembled WGS sequence"/>
</dbReference>
<dbReference type="InterPro" id="IPR023996">
    <property type="entry name" value="TonB-dep_OMP_SusC/RagA"/>
</dbReference>
<feature type="domain" description="Secretin/TonB short N-terminal" evidence="8">
    <location>
        <begin position="66"/>
        <end position="117"/>
    </location>
</feature>
<reference evidence="9 10" key="1">
    <citation type="submission" date="2012-02" db="EMBL/GenBank/DDBJ databases">
        <title>The Genome Sequence of Parabacteroides johnsonii CL02T12C29.</title>
        <authorList>
            <consortium name="The Broad Institute Genome Sequencing Platform"/>
            <person name="Earl A."/>
            <person name="Ward D."/>
            <person name="Feldgarden M."/>
            <person name="Gevers D."/>
            <person name="Zitomersky N.L."/>
            <person name="Coyne M.J."/>
            <person name="Comstock L.E."/>
            <person name="Young S.K."/>
            <person name="Zeng Q."/>
            <person name="Gargeya S."/>
            <person name="Fitzgerald M."/>
            <person name="Haas B."/>
            <person name="Abouelleil A."/>
            <person name="Alvarado L."/>
            <person name="Arachchi H.M."/>
            <person name="Berlin A."/>
            <person name="Chapman S.B."/>
            <person name="Gearin G."/>
            <person name="Goldberg J."/>
            <person name="Griggs A."/>
            <person name="Gujja S."/>
            <person name="Hansen M."/>
            <person name="Heiman D."/>
            <person name="Howarth C."/>
            <person name="Larimer J."/>
            <person name="Lui A."/>
            <person name="MacDonald P.J.P."/>
            <person name="McCowen C."/>
            <person name="Montmayeur A."/>
            <person name="Murphy C."/>
            <person name="Neiman D."/>
            <person name="Pearson M."/>
            <person name="Priest M."/>
            <person name="Roberts A."/>
            <person name="Saif S."/>
            <person name="Shea T."/>
            <person name="Sisk P."/>
            <person name="Stolte C."/>
            <person name="Sykes S."/>
            <person name="Wortman J."/>
            <person name="Nusbaum C."/>
            <person name="Birren B."/>
        </authorList>
    </citation>
    <scope>NUCLEOTIDE SEQUENCE [LARGE SCALE GENOMIC DNA]</scope>
    <source>
        <strain evidence="9 10">CL02T12C29</strain>
    </source>
</reference>
<evidence type="ECO:0000256" key="1">
    <source>
        <dbReference type="ARBA" id="ARBA00004571"/>
    </source>
</evidence>
<keyword evidence="2 7" id="KW-0813">Transport</keyword>
<dbReference type="InterPro" id="IPR011662">
    <property type="entry name" value="Secretin/TonB_short_N"/>
</dbReference>
<dbReference type="InterPro" id="IPR023997">
    <property type="entry name" value="TonB-dep_OMP_SusC/RagA_CS"/>
</dbReference>
<evidence type="ECO:0000313" key="10">
    <source>
        <dbReference type="Proteomes" id="UP000001218"/>
    </source>
</evidence>
<evidence type="ECO:0000256" key="2">
    <source>
        <dbReference type="ARBA" id="ARBA00022448"/>
    </source>
</evidence>
<dbReference type="InterPro" id="IPR039426">
    <property type="entry name" value="TonB-dep_rcpt-like"/>
</dbReference>
<comment type="similarity">
    <text evidence="7">Belongs to the TonB-dependent receptor family.</text>
</comment>
<evidence type="ECO:0000256" key="6">
    <source>
        <dbReference type="ARBA" id="ARBA00023237"/>
    </source>
</evidence>
<dbReference type="InterPro" id="IPR036942">
    <property type="entry name" value="Beta-barrel_TonB_sf"/>
</dbReference>
<dbReference type="SUPFAM" id="SSF49464">
    <property type="entry name" value="Carboxypeptidase regulatory domain-like"/>
    <property type="match status" value="1"/>
</dbReference>
<dbReference type="Gene3D" id="2.40.170.20">
    <property type="entry name" value="TonB-dependent receptor, beta-barrel domain"/>
    <property type="match status" value="1"/>
</dbReference>